<feature type="signal peptide" evidence="5">
    <location>
        <begin position="1"/>
        <end position="23"/>
    </location>
</feature>
<keyword evidence="3" id="KW-0479">Metal-binding</keyword>
<keyword evidence="5" id="KW-0732">Signal</keyword>
<dbReference type="Gene3D" id="1.10.630.10">
    <property type="entry name" value="Cytochrome P450"/>
    <property type="match status" value="1"/>
</dbReference>
<dbReference type="AlphaFoldDB" id="L7JDE7"/>
<dbReference type="EMBL" id="JH794254">
    <property type="protein sequence ID" value="ELQ66227.1"/>
    <property type="molecule type" value="Genomic_DNA"/>
</dbReference>
<dbReference type="PANTHER" id="PTHR24305">
    <property type="entry name" value="CYTOCHROME P450"/>
    <property type="match status" value="1"/>
</dbReference>
<dbReference type="PRINTS" id="PR00385">
    <property type="entry name" value="P450"/>
</dbReference>
<dbReference type="GO" id="GO:0005506">
    <property type="term" value="F:iron ion binding"/>
    <property type="evidence" value="ECO:0007669"/>
    <property type="project" value="InterPro"/>
</dbReference>
<evidence type="ECO:0000256" key="3">
    <source>
        <dbReference type="ARBA" id="ARBA00022723"/>
    </source>
</evidence>
<sequence>MFSTAAIALSSTLAAWLLYRALLQKLYPSVLPGVPHNAVHAKHLLGDLPAIDEYVSKNGCTKSEATFDTINRGTTNFPIAQMLTPNIMPHAILTVDDPREVEDILRRRAKEFDRSSMTAAFFKSLLPKATISLFTTPELKVQKKLWADSITSDFVKNVVAPHAYRAANRLVELWRLKAGSEFQAQPDLIDAMMDLMWATVLGSDLGVTSSKLAATAAGIRAQDPGQLEKAASTSREMFFNVTSFLEGESSYIRAGLEPLRTRVIQFLPRYHRVRKSMNQEMGNLISMARGRRGHERDGTEGGVACAMDLVLERELQLAEKGNSVAATNLEQELMLFMIAGIDSTAFTLAWCVKLLTKHQQVQQELRDGLVEAFGVGDNAQALPSPQDMASRDIPYLDAFIHETLRMANTAGSVVRRATTNTVVLGCSIPAGTELVLNTRVLKTPIPVDESLRSATCREAQAKRPRGGIEGPSGHNLEAFNPRRWLHPQPEGRDVFDPEALPTLVFSHGTRGCFGLCRSPKIEMTGQQRKAFSDLRCSLQSNCQPMTSESSDVTVVFLTSKIAICHMYYILGFDKRL</sequence>
<dbReference type="InterPro" id="IPR050121">
    <property type="entry name" value="Cytochrome_P450_monoxygenase"/>
</dbReference>
<protein>
    <recommendedName>
        <fullName evidence="7">Cytochrome P450</fullName>
    </recommendedName>
</protein>
<gene>
    <name evidence="6" type="ORF">OOW_P131scaffold00416g2</name>
</gene>
<dbReference type="PANTHER" id="PTHR24305:SF166">
    <property type="entry name" value="CYTOCHROME P450 12A4, MITOCHONDRIAL-RELATED"/>
    <property type="match status" value="1"/>
</dbReference>
<comment type="similarity">
    <text evidence="1">Belongs to the cytochrome P450 family.</text>
</comment>
<evidence type="ECO:0000256" key="4">
    <source>
        <dbReference type="ARBA" id="ARBA00023004"/>
    </source>
</evidence>
<dbReference type="InterPro" id="IPR001128">
    <property type="entry name" value="Cyt_P450"/>
</dbReference>
<dbReference type="GO" id="GO:0020037">
    <property type="term" value="F:heme binding"/>
    <property type="evidence" value="ECO:0007669"/>
    <property type="project" value="InterPro"/>
</dbReference>
<dbReference type="InterPro" id="IPR036396">
    <property type="entry name" value="Cyt_P450_sf"/>
</dbReference>
<dbReference type="GO" id="GO:0016705">
    <property type="term" value="F:oxidoreductase activity, acting on paired donors, with incorporation or reduction of molecular oxygen"/>
    <property type="evidence" value="ECO:0007669"/>
    <property type="project" value="InterPro"/>
</dbReference>
<accession>L7JDE7</accession>
<proteinExistence type="inferred from homology"/>
<name>L7JDE7_PYRO1</name>
<evidence type="ECO:0000256" key="1">
    <source>
        <dbReference type="ARBA" id="ARBA00010617"/>
    </source>
</evidence>
<evidence type="ECO:0008006" key="7">
    <source>
        <dbReference type="Google" id="ProtNLM"/>
    </source>
</evidence>
<keyword evidence="4" id="KW-0408">Iron</keyword>
<evidence type="ECO:0000256" key="2">
    <source>
        <dbReference type="ARBA" id="ARBA00022617"/>
    </source>
</evidence>
<dbReference type="Pfam" id="PF00067">
    <property type="entry name" value="p450"/>
    <property type="match status" value="1"/>
</dbReference>
<evidence type="ECO:0000313" key="6">
    <source>
        <dbReference type="EMBL" id="ELQ66227.1"/>
    </source>
</evidence>
<dbReference type="SUPFAM" id="SSF48264">
    <property type="entry name" value="Cytochrome P450"/>
    <property type="match status" value="1"/>
</dbReference>
<feature type="chain" id="PRO_5003978166" description="Cytochrome P450" evidence="5">
    <location>
        <begin position="24"/>
        <end position="576"/>
    </location>
</feature>
<organism>
    <name type="scientific">Pyricularia oryzae (strain P131)</name>
    <name type="common">Rice blast fungus</name>
    <name type="synonym">Magnaporthe oryzae</name>
    <dbReference type="NCBI Taxonomy" id="1143193"/>
    <lineage>
        <taxon>Eukaryota</taxon>
        <taxon>Fungi</taxon>
        <taxon>Dikarya</taxon>
        <taxon>Ascomycota</taxon>
        <taxon>Pezizomycotina</taxon>
        <taxon>Sordariomycetes</taxon>
        <taxon>Sordariomycetidae</taxon>
        <taxon>Magnaporthales</taxon>
        <taxon>Pyriculariaceae</taxon>
        <taxon>Pyricularia</taxon>
    </lineage>
</organism>
<reference evidence="6" key="1">
    <citation type="journal article" date="2012" name="PLoS Genet.">
        <title>Comparative analysis of the genomes of two field isolates of the rice blast fungus Magnaporthe oryzae.</title>
        <authorList>
            <person name="Xue M."/>
            <person name="Yang J."/>
            <person name="Li Z."/>
            <person name="Hu S."/>
            <person name="Yao N."/>
            <person name="Dean R.A."/>
            <person name="Zhao W."/>
            <person name="Shen M."/>
            <person name="Zhang H."/>
            <person name="Li C."/>
            <person name="Liu L."/>
            <person name="Cao L."/>
            <person name="Xu X."/>
            <person name="Xing Y."/>
            <person name="Hsiang T."/>
            <person name="Zhang Z."/>
            <person name="Xu J.R."/>
            <person name="Peng Y.L."/>
        </authorList>
    </citation>
    <scope>NUCLEOTIDE SEQUENCE [LARGE SCALE GENOMIC DNA]</scope>
    <source>
        <strain evidence="6">P131</strain>
    </source>
</reference>
<keyword evidence="2" id="KW-0349">Heme</keyword>
<evidence type="ECO:0000256" key="5">
    <source>
        <dbReference type="SAM" id="SignalP"/>
    </source>
</evidence>
<dbReference type="GO" id="GO:0004497">
    <property type="term" value="F:monooxygenase activity"/>
    <property type="evidence" value="ECO:0007669"/>
    <property type="project" value="InterPro"/>
</dbReference>